<name>A0A1C3HKQ4_SERMA</name>
<evidence type="ECO:0000313" key="2">
    <source>
        <dbReference type="EMBL" id="MDQ9558888.1"/>
    </source>
</evidence>
<dbReference type="RefSeq" id="WP_094887884.1">
    <property type="nucleotide sequence ID" value="NZ_CP047682.1"/>
</dbReference>
<sequence>MGRKRNNNRQSNGRPEWMANEAANTVTADAAAEQQPLEGVESFSFGEASPILDQRDLLDCMECAKNGRYYEPPISPYGLARMFDVAVHHQSPIIFKRNVIMSCFKPHPMLSRQEASAFVLDYLVFGNGYLERIDSRLGRPLKLKHSLAKYTRRGENLDQYWFVTYYAEDHPFAPGSVFHLRAPSIHQEIYGTPEYMAVLHSAMLNGEATLFRRNYYINGSHAGVIVYLTDPVANNKDVEKLKSSLKDARGGGAFKNLFVYAAGGKKDGLQIMPFSQVSAKDEFTGIKDATRDDMLAAHRVPPQLMGMLPNNTGGFGDIEKAAKVFAINELYPIMENLKQLNEWLGIEVFDFTPYALAESSTPQ</sequence>
<accession>A0A1C3HKQ4</accession>
<dbReference type="NCBIfam" id="TIGR01540">
    <property type="entry name" value="portal_PBSX"/>
    <property type="match status" value="1"/>
</dbReference>
<dbReference type="InterPro" id="IPR006430">
    <property type="entry name" value="Phage_portal_PBSX"/>
</dbReference>
<evidence type="ECO:0000256" key="1">
    <source>
        <dbReference type="ARBA" id="ARBA00006799"/>
    </source>
</evidence>
<reference evidence="2 4" key="2">
    <citation type="submission" date="2023-07" db="EMBL/GenBank/DDBJ databases">
        <title>Pathogens genome sequencing project 196.</title>
        <authorList>
            <person name="Cao X."/>
        </authorList>
    </citation>
    <scope>NUCLEOTIDE SEQUENCE [LARGE SCALE GENOMIC DNA]</scope>
    <source>
        <strain evidence="2 4">SM41</strain>
    </source>
</reference>
<dbReference type="Pfam" id="PF04860">
    <property type="entry name" value="Phage_portal"/>
    <property type="match status" value="1"/>
</dbReference>
<protein>
    <submittedName>
        <fullName evidence="3">Phage portal protein</fullName>
    </submittedName>
</protein>
<dbReference type="PIRSF" id="PIRSF018494">
    <property type="entry name" value="PBSX_VPQ"/>
    <property type="match status" value="1"/>
</dbReference>
<organism evidence="3">
    <name type="scientific">Serratia marcescens</name>
    <dbReference type="NCBI Taxonomy" id="615"/>
    <lineage>
        <taxon>Bacteria</taxon>
        <taxon>Pseudomonadati</taxon>
        <taxon>Pseudomonadota</taxon>
        <taxon>Gammaproteobacteria</taxon>
        <taxon>Enterobacterales</taxon>
        <taxon>Yersiniaceae</taxon>
        <taxon>Serratia</taxon>
    </lineage>
</organism>
<gene>
    <name evidence="3" type="ORF">PWN146_04360</name>
    <name evidence="2" type="ORF">RF091_25700</name>
</gene>
<dbReference type="EMBL" id="LT575490">
    <property type="protein sequence ID" value="SAY45624.1"/>
    <property type="molecule type" value="Genomic_DNA"/>
</dbReference>
<reference evidence="3" key="1">
    <citation type="submission" date="2016-05" db="EMBL/GenBank/DDBJ databases">
        <authorList>
            <person name="Cock P.J.A."/>
            <person name="Cock P.J.A."/>
        </authorList>
    </citation>
    <scope>NUCLEOTIDE SEQUENCE</scope>
    <source>
        <strain evidence="3">PWN146_assembly</strain>
    </source>
</reference>
<comment type="similarity">
    <text evidence="1">Belongs to the phage portal family. PBSX subfamily.</text>
</comment>
<proteinExistence type="inferred from homology"/>
<dbReference type="InterPro" id="IPR030935">
    <property type="entry name" value="PBSX_Proteobac"/>
</dbReference>
<evidence type="ECO:0000313" key="3">
    <source>
        <dbReference type="EMBL" id="SAY45624.1"/>
    </source>
</evidence>
<dbReference type="EMBL" id="JAVIPQ010000435">
    <property type="protein sequence ID" value="MDQ9558888.1"/>
    <property type="molecule type" value="Genomic_DNA"/>
</dbReference>
<dbReference type="InterPro" id="IPR006944">
    <property type="entry name" value="Phage/GTA_portal"/>
</dbReference>
<dbReference type="Proteomes" id="UP001234811">
    <property type="component" value="Unassembled WGS sequence"/>
</dbReference>
<dbReference type="AlphaFoldDB" id="A0A1C3HKQ4"/>
<evidence type="ECO:0000313" key="4">
    <source>
        <dbReference type="Proteomes" id="UP001234811"/>
    </source>
</evidence>